<dbReference type="InterPro" id="IPR010618">
    <property type="entry name" value="RPF"/>
</dbReference>
<evidence type="ECO:0000256" key="2">
    <source>
        <dbReference type="ARBA" id="ARBA00022801"/>
    </source>
</evidence>
<evidence type="ECO:0000256" key="1">
    <source>
        <dbReference type="ARBA" id="ARBA00010830"/>
    </source>
</evidence>
<organism evidence="7 8">
    <name type="scientific">Rhodococcus rhodnii</name>
    <dbReference type="NCBI Taxonomy" id="38312"/>
    <lineage>
        <taxon>Bacteria</taxon>
        <taxon>Bacillati</taxon>
        <taxon>Actinomycetota</taxon>
        <taxon>Actinomycetes</taxon>
        <taxon>Mycobacteriales</taxon>
        <taxon>Nocardiaceae</taxon>
        <taxon>Rhodococcus</taxon>
    </lineage>
</organism>
<evidence type="ECO:0000259" key="6">
    <source>
        <dbReference type="Pfam" id="PF06737"/>
    </source>
</evidence>
<dbReference type="Proteomes" id="UP000471120">
    <property type="component" value="Unassembled WGS sequence"/>
</dbReference>
<evidence type="ECO:0000259" key="5">
    <source>
        <dbReference type="Pfam" id="PF01476"/>
    </source>
</evidence>
<dbReference type="Pfam" id="PF01476">
    <property type="entry name" value="LysM"/>
    <property type="match status" value="1"/>
</dbReference>
<dbReference type="AlphaFoldDB" id="A0A6P2CEY4"/>
<feature type="domain" description="LysM" evidence="5">
    <location>
        <begin position="179"/>
        <end position="218"/>
    </location>
</feature>
<accession>A0A6P2CEY4</accession>
<protein>
    <submittedName>
        <fullName evidence="7">LysM peptidoglycan-binding domain-containing protein</fullName>
    </submittedName>
</protein>
<keyword evidence="2" id="KW-0378">Hydrolase</keyword>
<feature type="compositionally biased region" description="Polar residues" evidence="3">
    <location>
        <begin position="116"/>
        <end position="141"/>
    </location>
</feature>
<dbReference type="EMBL" id="QRCM01000001">
    <property type="protein sequence ID" value="TXG90922.1"/>
    <property type="molecule type" value="Genomic_DNA"/>
</dbReference>
<proteinExistence type="inferred from homology"/>
<dbReference type="Gene3D" id="3.10.350.10">
    <property type="entry name" value="LysM domain"/>
    <property type="match status" value="1"/>
</dbReference>
<feature type="region of interest" description="Disordered" evidence="3">
    <location>
        <begin position="116"/>
        <end position="177"/>
    </location>
</feature>
<dbReference type="InterPro" id="IPR023346">
    <property type="entry name" value="Lysozyme-like_dom_sf"/>
</dbReference>
<evidence type="ECO:0000256" key="3">
    <source>
        <dbReference type="SAM" id="MobiDB-lite"/>
    </source>
</evidence>
<feature type="signal peptide" evidence="4">
    <location>
        <begin position="1"/>
        <end position="33"/>
    </location>
</feature>
<name>A0A6P2CEY4_9NOCA</name>
<dbReference type="SUPFAM" id="SSF53955">
    <property type="entry name" value="Lysozyme-like"/>
    <property type="match status" value="1"/>
</dbReference>
<dbReference type="InterPro" id="IPR036779">
    <property type="entry name" value="LysM_dom_sf"/>
</dbReference>
<dbReference type="CDD" id="cd13925">
    <property type="entry name" value="RPF"/>
    <property type="match status" value="1"/>
</dbReference>
<feature type="compositionally biased region" description="Low complexity" evidence="3">
    <location>
        <begin position="142"/>
        <end position="172"/>
    </location>
</feature>
<dbReference type="Pfam" id="PF06737">
    <property type="entry name" value="Transglycosylas"/>
    <property type="match status" value="1"/>
</dbReference>
<dbReference type="CDD" id="cd00118">
    <property type="entry name" value="LysM"/>
    <property type="match status" value="1"/>
</dbReference>
<gene>
    <name evidence="7" type="ORF">DW322_12690</name>
</gene>
<feature type="chain" id="PRO_5026900545" evidence="4">
    <location>
        <begin position="34"/>
        <end position="219"/>
    </location>
</feature>
<dbReference type="Gene3D" id="1.10.530.10">
    <property type="match status" value="1"/>
</dbReference>
<dbReference type="RefSeq" id="WP_010836501.1">
    <property type="nucleotide sequence ID" value="NZ_QRCM01000001.1"/>
</dbReference>
<comment type="caution">
    <text evidence="7">The sequence shown here is derived from an EMBL/GenBank/DDBJ whole genome shotgun (WGS) entry which is preliminary data.</text>
</comment>
<dbReference type="GO" id="GO:0016787">
    <property type="term" value="F:hydrolase activity"/>
    <property type="evidence" value="ECO:0007669"/>
    <property type="project" value="UniProtKB-KW"/>
</dbReference>
<dbReference type="InterPro" id="IPR018392">
    <property type="entry name" value="LysM"/>
</dbReference>
<evidence type="ECO:0000313" key="7">
    <source>
        <dbReference type="EMBL" id="TXG90922.1"/>
    </source>
</evidence>
<keyword evidence="4" id="KW-0732">Signal</keyword>
<feature type="domain" description="Resuscitation-promoting factor core lysozyme-like" evidence="6">
    <location>
        <begin position="33"/>
        <end position="105"/>
    </location>
</feature>
<sequence>MTKIFIKRTMGVVAATGSLIAIPLVLGTGTAGAQGYDWSGVAQCESGGNWSTNTGNGYYGGLQFSQSTWESHGGSGNAANASQSEQIAVAERVLQTQGPGAWPTCGQYLTGGTTPAASGYTDTSSQWTEPTYQEQAASSQWTEPTYTEPTTTEPTTTEPSTTSAQSTGSSSAKWEGGNYVVKEGDTLTTIAAEQGADFDALAQQVDDVDLIFVGQHLDV</sequence>
<comment type="similarity">
    <text evidence="1">Belongs to the transglycosylase family. Rpf subfamily.</text>
</comment>
<evidence type="ECO:0000313" key="8">
    <source>
        <dbReference type="Proteomes" id="UP000471120"/>
    </source>
</evidence>
<dbReference type="SUPFAM" id="SSF54106">
    <property type="entry name" value="LysM domain"/>
    <property type="match status" value="1"/>
</dbReference>
<reference evidence="7 8" key="1">
    <citation type="submission" date="2018-07" db="EMBL/GenBank/DDBJ databases">
        <title>Genome sequence of Rhodococcus rhodnii ATCC 35071 from Rhodnius prolixus.</title>
        <authorList>
            <person name="Patel V."/>
            <person name="Vogel K.J."/>
        </authorList>
    </citation>
    <scope>NUCLEOTIDE SEQUENCE [LARGE SCALE GENOMIC DNA]</scope>
    <source>
        <strain evidence="7 8">ATCC 35071</strain>
    </source>
</reference>
<evidence type="ECO:0000256" key="4">
    <source>
        <dbReference type="SAM" id="SignalP"/>
    </source>
</evidence>